<evidence type="ECO:0008006" key="4">
    <source>
        <dbReference type="Google" id="ProtNLM"/>
    </source>
</evidence>
<dbReference type="STRING" id="487316.BEN76_15335"/>
<gene>
    <name evidence="1" type="ORF">BEN76_15335</name>
    <name evidence="2" type="ORF">RHP80_02360</name>
</gene>
<dbReference type="Proteomes" id="UP001256400">
    <property type="component" value="Chromosome"/>
</dbReference>
<reference evidence="1 3" key="1">
    <citation type="submission" date="2016-08" db="EMBL/GenBank/DDBJ databases">
        <title>Complete genome sequence of Acinetobacter baylyi strain GFJ2.</title>
        <authorList>
            <person name="Tabata M."/>
            <person name="Kuboki S."/>
            <person name="Gibu N."/>
            <person name="Kinouchi Y."/>
            <person name="Vangnai A."/>
            <person name="Kasai D."/>
            <person name="Fukuda M."/>
        </authorList>
    </citation>
    <scope>NUCLEOTIDE SEQUENCE [LARGE SCALE GENOMIC DNA]</scope>
    <source>
        <strain evidence="1 3">GFJ2</strain>
    </source>
</reference>
<dbReference type="eggNOG" id="ENOG50333Q9">
    <property type="taxonomic scope" value="Bacteria"/>
</dbReference>
<evidence type="ECO:0000313" key="1">
    <source>
        <dbReference type="EMBL" id="APV37296.1"/>
    </source>
</evidence>
<dbReference type="RefSeq" id="WP_004943812.1">
    <property type="nucleotide sequence ID" value="NZ_BHGE01000014.1"/>
</dbReference>
<proteinExistence type="predicted"/>
<evidence type="ECO:0000313" key="3">
    <source>
        <dbReference type="Proteomes" id="UP000185674"/>
    </source>
</evidence>
<evidence type="ECO:0000313" key="2">
    <source>
        <dbReference type="EMBL" id="WND06027.1"/>
    </source>
</evidence>
<dbReference type="PROSITE" id="PS51257">
    <property type="entry name" value="PROKAR_LIPOPROTEIN"/>
    <property type="match status" value="1"/>
</dbReference>
<dbReference type="KEGG" id="asol:BEN76_15335"/>
<dbReference type="AlphaFoldDB" id="A0A1P8EM41"/>
<dbReference type="EMBL" id="CP016896">
    <property type="protein sequence ID" value="APV37296.1"/>
    <property type="molecule type" value="Genomic_DNA"/>
</dbReference>
<protein>
    <recommendedName>
        <fullName evidence="4">Lipoprotein</fullName>
    </recommendedName>
</protein>
<sequence length="190" mass="21582">MIRTFGRSVVLTVSLALIAGCQSTNHVVDTLRIKQAESGLNSNATIYCSGAQLCEFERLNTTPIVDAQKHRVSEQALHQGIVRLEGSVFSPVNSMYLSVPPQQYELVIRFYPISRDRAETFHVIHQFKANQRYTFKMYRDRSKHSGGSLLNVSAPEPLCVELEQENHPIRRFCRPFDAITGLGEFIEQRI</sequence>
<dbReference type="GeneID" id="67512229"/>
<name>A0A1P8EM41_9GAMM</name>
<organism evidence="1 3">
    <name type="scientific">Acinetobacter soli</name>
    <dbReference type="NCBI Taxonomy" id="487316"/>
    <lineage>
        <taxon>Bacteria</taxon>
        <taxon>Pseudomonadati</taxon>
        <taxon>Pseudomonadota</taxon>
        <taxon>Gammaproteobacteria</taxon>
        <taxon>Moraxellales</taxon>
        <taxon>Moraxellaceae</taxon>
        <taxon>Acinetobacter</taxon>
    </lineage>
</organism>
<dbReference type="EMBL" id="CP134206">
    <property type="protein sequence ID" value="WND06027.1"/>
    <property type="molecule type" value="Genomic_DNA"/>
</dbReference>
<reference evidence="2" key="2">
    <citation type="submission" date="2023-09" db="EMBL/GenBank/DDBJ databases">
        <title>Acinetobacter soli.</title>
        <authorList>
            <person name="Kim B."/>
            <person name="Kim D."/>
            <person name="Park D."/>
        </authorList>
    </citation>
    <scope>NUCLEOTIDE SEQUENCE</scope>
    <source>
        <strain evidence="2">2023.05</strain>
    </source>
</reference>
<dbReference type="Proteomes" id="UP000185674">
    <property type="component" value="Chromosome"/>
</dbReference>
<accession>A0A1P8EM41</accession>